<evidence type="ECO:0000256" key="1">
    <source>
        <dbReference type="SAM" id="Phobius"/>
    </source>
</evidence>
<dbReference type="GO" id="GO:0016874">
    <property type="term" value="F:ligase activity"/>
    <property type="evidence" value="ECO:0007669"/>
    <property type="project" value="UniProtKB-KW"/>
</dbReference>
<keyword evidence="3" id="KW-1185">Reference proteome</keyword>
<keyword evidence="2" id="KW-0436">Ligase</keyword>
<dbReference type="EMBL" id="KN432122">
    <property type="protein sequence ID" value="KHG25353.1"/>
    <property type="molecule type" value="Genomic_DNA"/>
</dbReference>
<keyword evidence="1" id="KW-1133">Transmembrane helix</keyword>
<proteinExistence type="predicted"/>
<evidence type="ECO:0000313" key="2">
    <source>
        <dbReference type="EMBL" id="KHG25353.1"/>
    </source>
</evidence>
<organism evidence="2 3">
    <name type="scientific">Gossypium arboreum</name>
    <name type="common">Tree cotton</name>
    <name type="synonym">Gossypium nanking</name>
    <dbReference type="NCBI Taxonomy" id="29729"/>
    <lineage>
        <taxon>Eukaryota</taxon>
        <taxon>Viridiplantae</taxon>
        <taxon>Streptophyta</taxon>
        <taxon>Embryophyta</taxon>
        <taxon>Tracheophyta</taxon>
        <taxon>Spermatophyta</taxon>
        <taxon>Magnoliopsida</taxon>
        <taxon>eudicotyledons</taxon>
        <taxon>Gunneridae</taxon>
        <taxon>Pentapetalae</taxon>
        <taxon>rosids</taxon>
        <taxon>malvids</taxon>
        <taxon>Malvales</taxon>
        <taxon>Malvaceae</taxon>
        <taxon>Malvoideae</taxon>
        <taxon>Gossypium</taxon>
    </lineage>
</organism>
<reference evidence="3" key="1">
    <citation type="submission" date="2014-09" db="EMBL/GenBank/DDBJ databases">
        <authorList>
            <person name="Mudge J."/>
            <person name="Ramaraj T."/>
            <person name="Lindquist I.E."/>
            <person name="Bharti A.K."/>
            <person name="Sundararajan A."/>
            <person name="Cameron C.T."/>
            <person name="Woodward J.E."/>
            <person name="May G.D."/>
            <person name="Brubaker C."/>
            <person name="Broadhvest J."/>
            <person name="Wilkins T.A."/>
        </authorList>
    </citation>
    <scope>NUCLEOTIDE SEQUENCE</scope>
    <source>
        <strain evidence="3">cv. AKA8401</strain>
    </source>
</reference>
<keyword evidence="1" id="KW-0472">Membrane</keyword>
<gene>
    <name evidence="2" type="ORF">F383_06478</name>
</gene>
<dbReference type="AlphaFoldDB" id="A0A0B0PFX4"/>
<keyword evidence="1" id="KW-0812">Transmembrane</keyword>
<evidence type="ECO:0000313" key="3">
    <source>
        <dbReference type="Proteomes" id="UP000032142"/>
    </source>
</evidence>
<sequence length="94" mass="10536">MIYSLEIPYSPSISTKQRGINGKFTRFYGSVGLLYGGGGRGGRGGRAWEPFVGARSAAVLVYSRNLWGFWCFLLLGLFGSFRVWAIRFRFWAGI</sequence>
<dbReference type="Proteomes" id="UP000032142">
    <property type="component" value="Unassembled WGS sequence"/>
</dbReference>
<name>A0A0B0PFX4_GOSAR</name>
<feature type="transmembrane region" description="Helical" evidence="1">
    <location>
        <begin position="67"/>
        <end position="85"/>
    </location>
</feature>
<accession>A0A0B0PFX4</accession>
<protein>
    <submittedName>
        <fullName evidence="2">Aspartate--tRNA ligase</fullName>
    </submittedName>
</protein>